<evidence type="ECO:0000256" key="1">
    <source>
        <dbReference type="SAM" id="Phobius"/>
    </source>
</evidence>
<dbReference type="PANTHER" id="PTHR31973:SF187">
    <property type="entry name" value="MUTATOR TRANSPOSASE MUDRA PROTEIN"/>
    <property type="match status" value="1"/>
</dbReference>
<sequence>MNISNDLDMVSMFSRNENRAAFDVFVEVTEFIENGHNSKNVDRDSNGEGMSGLMKMRRILEREVVRMRVVMKILVGETLKMSLLGIVGMSLVITSLMIIKVNLEKGMVFVDVNAFRVLKSLLLMRVSKAKEKAMESIEGSYAESFGRMPYADLIFLRLSALRDGFLKRCSLFPSFGVCYLKWSFGGVLLAAIGLDGNNGLFRIAFAVFELECKEFWTFFFENLSMLVVDFSIDKLWTFMSDRQKDVFVR</sequence>
<accession>A0AAE2BTN4</accession>
<name>A0AAE2BTN4_9LAMI</name>
<reference evidence="2" key="1">
    <citation type="submission" date="2020-06" db="EMBL/GenBank/DDBJ databases">
        <authorList>
            <person name="Li T."/>
            <person name="Hu X."/>
            <person name="Zhang T."/>
            <person name="Song X."/>
            <person name="Zhang H."/>
            <person name="Dai N."/>
            <person name="Sheng W."/>
            <person name="Hou X."/>
            <person name="Wei L."/>
        </authorList>
    </citation>
    <scope>NUCLEOTIDE SEQUENCE</scope>
    <source>
        <strain evidence="2">K16</strain>
        <tissue evidence="2">Leaf</tissue>
    </source>
</reference>
<keyword evidence="1" id="KW-0812">Transmembrane</keyword>
<dbReference type="PANTHER" id="PTHR31973">
    <property type="entry name" value="POLYPROTEIN, PUTATIVE-RELATED"/>
    <property type="match status" value="1"/>
</dbReference>
<keyword evidence="3" id="KW-1185">Reference proteome</keyword>
<comment type="caution">
    <text evidence="2">The sequence shown here is derived from an EMBL/GenBank/DDBJ whole genome shotgun (WGS) entry which is preliminary data.</text>
</comment>
<evidence type="ECO:0000313" key="2">
    <source>
        <dbReference type="EMBL" id="KAK4397384.1"/>
    </source>
</evidence>
<organism evidence="2 3">
    <name type="scientific">Sesamum angolense</name>
    <dbReference type="NCBI Taxonomy" id="2727404"/>
    <lineage>
        <taxon>Eukaryota</taxon>
        <taxon>Viridiplantae</taxon>
        <taxon>Streptophyta</taxon>
        <taxon>Embryophyta</taxon>
        <taxon>Tracheophyta</taxon>
        <taxon>Spermatophyta</taxon>
        <taxon>Magnoliopsida</taxon>
        <taxon>eudicotyledons</taxon>
        <taxon>Gunneridae</taxon>
        <taxon>Pentapetalae</taxon>
        <taxon>asterids</taxon>
        <taxon>lamiids</taxon>
        <taxon>Lamiales</taxon>
        <taxon>Pedaliaceae</taxon>
        <taxon>Sesamum</taxon>
    </lineage>
</organism>
<reference evidence="2" key="2">
    <citation type="journal article" date="2024" name="Plant">
        <title>Genomic evolution and insights into agronomic trait innovations of Sesamum species.</title>
        <authorList>
            <person name="Miao H."/>
            <person name="Wang L."/>
            <person name="Qu L."/>
            <person name="Liu H."/>
            <person name="Sun Y."/>
            <person name="Le M."/>
            <person name="Wang Q."/>
            <person name="Wei S."/>
            <person name="Zheng Y."/>
            <person name="Lin W."/>
            <person name="Duan Y."/>
            <person name="Cao H."/>
            <person name="Xiong S."/>
            <person name="Wang X."/>
            <person name="Wei L."/>
            <person name="Li C."/>
            <person name="Ma Q."/>
            <person name="Ju M."/>
            <person name="Zhao R."/>
            <person name="Li G."/>
            <person name="Mu C."/>
            <person name="Tian Q."/>
            <person name="Mei H."/>
            <person name="Zhang T."/>
            <person name="Gao T."/>
            <person name="Zhang H."/>
        </authorList>
    </citation>
    <scope>NUCLEOTIDE SEQUENCE</scope>
    <source>
        <strain evidence="2">K16</strain>
    </source>
</reference>
<keyword evidence="1" id="KW-0472">Membrane</keyword>
<proteinExistence type="predicted"/>
<evidence type="ECO:0000313" key="3">
    <source>
        <dbReference type="Proteomes" id="UP001289374"/>
    </source>
</evidence>
<dbReference type="Proteomes" id="UP001289374">
    <property type="component" value="Unassembled WGS sequence"/>
</dbReference>
<gene>
    <name evidence="2" type="ORF">Sango_1575000</name>
</gene>
<keyword evidence="1" id="KW-1133">Transmembrane helix</keyword>
<dbReference type="EMBL" id="JACGWL010000008">
    <property type="protein sequence ID" value="KAK4397384.1"/>
    <property type="molecule type" value="Genomic_DNA"/>
</dbReference>
<dbReference type="AlphaFoldDB" id="A0AAE2BTN4"/>
<feature type="transmembrane region" description="Helical" evidence="1">
    <location>
        <begin position="81"/>
        <end position="99"/>
    </location>
</feature>
<protein>
    <submittedName>
        <fullName evidence="2">Uncharacterized protein</fullName>
    </submittedName>
</protein>